<evidence type="ECO:0000259" key="6">
    <source>
        <dbReference type="Pfam" id="PF07980"/>
    </source>
</evidence>
<dbReference type="InterPro" id="IPR011990">
    <property type="entry name" value="TPR-like_helical_dom_sf"/>
</dbReference>
<dbReference type="PROSITE" id="PS51257">
    <property type="entry name" value="PROKAR_LIPOPROTEIN"/>
    <property type="match status" value="1"/>
</dbReference>
<evidence type="ECO:0000313" key="8">
    <source>
        <dbReference type="EMBL" id="SIO41742.1"/>
    </source>
</evidence>
<gene>
    <name evidence="8" type="ORF">SAMN04488055_3839</name>
</gene>
<name>A0A1N6JBL1_9BACT</name>
<accession>A0A1N6JBL1</accession>
<feature type="domain" description="RagB/SusD" evidence="6">
    <location>
        <begin position="316"/>
        <end position="435"/>
    </location>
</feature>
<dbReference type="EMBL" id="FSRA01000002">
    <property type="protein sequence ID" value="SIO41742.1"/>
    <property type="molecule type" value="Genomic_DNA"/>
</dbReference>
<evidence type="ECO:0000256" key="3">
    <source>
        <dbReference type="ARBA" id="ARBA00022729"/>
    </source>
</evidence>
<dbReference type="SUPFAM" id="SSF48452">
    <property type="entry name" value="TPR-like"/>
    <property type="match status" value="1"/>
</dbReference>
<reference evidence="9" key="1">
    <citation type="submission" date="2016-11" db="EMBL/GenBank/DDBJ databases">
        <authorList>
            <person name="Varghese N."/>
            <person name="Submissions S."/>
        </authorList>
    </citation>
    <scope>NUCLEOTIDE SEQUENCE [LARGE SCALE GENOMIC DNA]</scope>
    <source>
        <strain evidence="9">DSM 24787</strain>
    </source>
</reference>
<protein>
    <submittedName>
        <fullName evidence="8">SusD family protein</fullName>
    </submittedName>
</protein>
<dbReference type="AlphaFoldDB" id="A0A1N6JBL1"/>
<dbReference type="STRING" id="536979.SAMN04488055_3839"/>
<keyword evidence="3" id="KW-0732">Signal</keyword>
<dbReference type="InterPro" id="IPR012944">
    <property type="entry name" value="SusD_RagB_dom"/>
</dbReference>
<proteinExistence type="inferred from homology"/>
<evidence type="ECO:0000313" key="9">
    <source>
        <dbReference type="Proteomes" id="UP000185003"/>
    </source>
</evidence>
<evidence type="ECO:0000256" key="2">
    <source>
        <dbReference type="ARBA" id="ARBA00006275"/>
    </source>
</evidence>
<feature type="domain" description="SusD-like N-terminal" evidence="7">
    <location>
        <begin position="106"/>
        <end position="238"/>
    </location>
</feature>
<dbReference type="InterPro" id="IPR033985">
    <property type="entry name" value="SusD-like_N"/>
</dbReference>
<keyword evidence="4" id="KW-0472">Membrane</keyword>
<dbReference type="OrthoDB" id="1080118at2"/>
<dbReference type="GO" id="GO:0009279">
    <property type="term" value="C:cell outer membrane"/>
    <property type="evidence" value="ECO:0007669"/>
    <property type="project" value="UniProtKB-SubCell"/>
</dbReference>
<comment type="similarity">
    <text evidence="2">Belongs to the SusD family.</text>
</comment>
<dbReference type="RefSeq" id="WP_074241051.1">
    <property type="nucleotide sequence ID" value="NZ_FSRA01000002.1"/>
</dbReference>
<comment type="subcellular location">
    <subcellularLocation>
        <location evidence="1">Cell outer membrane</location>
    </subcellularLocation>
</comment>
<dbReference type="Pfam" id="PF14322">
    <property type="entry name" value="SusD-like_3"/>
    <property type="match status" value="1"/>
</dbReference>
<dbReference type="Pfam" id="PF07980">
    <property type="entry name" value="SusD_RagB"/>
    <property type="match status" value="1"/>
</dbReference>
<evidence type="ECO:0000256" key="4">
    <source>
        <dbReference type="ARBA" id="ARBA00023136"/>
    </source>
</evidence>
<dbReference type="Gene3D" id="1.25.40.900">
    <property type="match status" value="1"/>
</dbReference>
<keyword evidence="9" id="KW-1185">Reference proteome</keyword>
<dbReference type="Gene3D" id="2.20.20.130">
    <property type="match status" value="1"/>
</dbReference>
<evidence type="ECO:0000256" key="5">
    <source>
        <dbReference type="ARBA" id="ARBA00023237"/>
    </source>
</evidence>
<dbReference type="Gene3D" id="1.25.40.390">
    <property type="match status" value="1"/>
</dbReference>
<dbReference type="Proteomes" id="UP000185003">
    <property type="component" value="Unassembled WGS sequence"/>
</dbReference>
<organism evidence="8 9">
    <name type="scientific">Chitinophaga niabensis</name>
    <dbReference type="NCBI Taxonomy" id="536979"/>
    <lineage>
        <taxon>Bacteria</taxon>
        <taxon>Pseudomonadati</taxon>
        <taxon>Bacteroidota</taxon>
        <taxon>Chitinophagia</taxon>
        <taxon>Chitinophagales</taxon>
        <taxon>Chitinophagaceae</taxon>
        <taxon>Chitinophaga</taxon>
    </lineage>
</organism>
<sequence>MNRKVYKNILLIVLSTLLFSCGKDFLNFPTNETIIRDDYVKDLSTLNEFLNGVYLTSAREFGGTSVLYPEIVADNIKPAAGVSAEQAPFGLHYTWSQYADEPFGATKNLNSDSYALYSIVAGCNFVIEKVAKYRQENEDNANLIEGQALALRAMAYSYLLNYFSQAYSFTGDASHVGVAINNSIDFRALPTRRNTVAEVFDFMINDLKRSVLLLPPASGSTYMINRNAAKGLLARVLLAKGDYGQARQYAKEVLQLKPIMTQNYPAALFTPQETEALFQLSQSDKSLIIFSSYYLRGSIFLQATSDIASLYFESPTDVRRAWVTKSATGWTVTKYPQGVVPVPSTAYASIGYTPTLLRSSEMCLILAESYAKMGDNYVDSARFFLDAIRKRADLNAKVSNASGAALLDSIYKERRKELSFEGFRMFDLMRWKQGVNRTDVTNPQYKQLPYPSDKAIAPIPLRDVQLAKLLQNSGY</sequence>
<keyword evidence="5" id="KW-0998">Cell outer membrane</keyword>
<evidence type="ECO:0000259" key="7">
    <source>
        <dbReference type="Pfam" id="PF14322"/>
    </source>
</evidence>
<evidence type="ECO:0000256" key="1">
    <source>
        <dbReference type="ARBA" id="ARBA00004442"/>
    </source>
</evidence>